<keyword evidence="3" id="KW-1185">Reference proteome</keyword>
<dbReference type="EMBL" id="JADBEM010000001">
    <property type="protein sequence ID" value="MBE1605534.1"/>
    <property type="molecule type" value="Genomic_DNA"/>
</dbReference>
<dbReference type="Proteomes" id="UP000638648">
    <property type="component" value="Unassembled WGS sequence"/>
</dbReference>
<dbReference type="InterPro" id="IPR036291">
    <property type="entry name" value="NAD(P)-bd_dom_sf"/>
</dbReference>
<gene>
    <name evidence="2" type="ORF">HEB94_002382</name>
</gene>
<organism evidence="2 3">
    <name type="scientific">Actinopolymorpha pittospori</name>
    <dbReference type="NCBI Taxonomy" id="648752"/>
    <lineage>
        <taxon>Bacteria</taxon>
        <taxon>Bacillati</taxon>
        <taxon>Actinomycetota</taxon>
        <taxon>Actinomycetes</taxon>
        <taxon>Propionibacteriales</taxon>
        <taxon>Actinopolymorphaceae</taxon>
        <taxon>Actinopolymorpha</taxon>
    </lineage>
</organism>
<accession>A0A927MSU8</accession>
<dbReference type="InterPro" id="IPR016040">
    <property type="entry name" value="NAD(P)-bd_dom"/>
</dbReference>
<dbReference type="Pfam" id="PF13460">
    <property type="entry name" value="NAD_binding_10"/>
    <property type="match status" value="1"/>
</dbReference>
<proteinExistence type="predicted"/>
<evidence type="ECO:0000313" key="3">
    <source>
        <dbReference type="Proteomes" id="UP000638648"/>
    </source>
</evidence>
<sequence length="283" mass="30880">MRVLVTGATRNVGRMVVDELLPAGVDVRALTSRPAAAALPPDVEVYEGFIGRPHTVRDALAGVDAMYLAPYPRTARTVADMARAAGVGRIVALSQFNAAEEAASDPGGWWWYAVEHAVEKTGAEWTMLRPGEFMASTLEWADSIRAEGVVRAPFAKTAHASIDQRDIAAVAAVALLADGHAGRRYLLTGPETFERKALVRKIADAIGRDITFEEMSREEARSHMRGNGSPERVDWYLDLLERSEWDPQPALPTVAEILGRPATSFADWLSRHLDFFTGTKSPA</sequence>
<feature type="domain" description="NAD(P)-binding" evidence="1">
    <location>
        <begin position="7"/>
        <end position="175"/>
    </location>
</feature>
<dbReference type="Gene3D" id="3.90.25.10">
    <property type="entry name" value="UDP-galactose 4-epimerase, domain 1"/>
    <property type="match status" value="1"/>
</dbReference>
<dbReference type="AlphaFoldDB" id="A0A927MSU8"/>
<dbReference type="RefSeq" id="WP_192749859.1">
    <property type="nucleotide sequence ID" value="NZ_BAABJL010000186.1"/>
</dbReference>
<dbReference type="Gene3D" id="3.40.50.720">
    <property type="entry name" value="NAD(P)-binding Rossmann-like Domain"/>
    <property type="match status" value="1"/>
</dbReference>
<comment type="caution">
    <text evidence="2">The sequence shown here is derived from an EMBL/GenBank/DDBJ whole genome shotgun (WGS) entry which is preliminary data.</text>
</comment>
<reference evidence="2" key="1">
    <citation type="submission" date="2020-10" db="EMBL/GenBank/DDBJ databases">
        <title>Sequencing the genomes of 1000 actinobacteria strains.</title>
        <authorList>
            <person name="Klenk H.-P."/>
        </authorList>
    </citation>
    <scope>NUCLEOTIDE SEQUENCE</scope>
    <source>
        <strain evidence="2">DSM 45354</strain>
    </source>
</reference>
<dbReference type="InterPro" id="IPR051604">
    <property type="entry name" value="Ergot_Alk_Oxidoreductase"/>
</dbReference>
<evidence type="ECO:0000313" key="2">
    <source>
        <dbReference type="EMBL" id="MBE1605534.1"/>
    </source>
</evidence>
<dbReference type="SUPFAM" id="SSF51735">
    <property type="entry name" value="NAD(P)-binding Rossmann-fold domains"/>
    <property type="match status" value="1"/>
</dbReference>
<protein>
    <submittedName>
        <fullName evidence="2">Uncharacterized protein YbjT (DUF2867 family)</fullName>
    </submittedName>
</protein>
<name>A0A927MSU8_9ACTN</name>
<dbReference type="PANTHER" id="PTHR43162">
    <property type="match status" value="1"/>
</dbReference>
<evidence type="ECO:0000259" key="1">
    <source>
        <dbReference type="Pfam" id="PF13460"/>
    </source>
</evidence>
<dbReference type="PANTHER" id="PTHR43162:SF1">
    <property type="entry name" value="PRESTALK A DIFFERENTIATION PROTEIN A"/>
    <property type="match status" value="1"/>
</dbReference>